<dbReference type="InterPro" id="IPR036278">
    <property type="entry name" value="Sialidase_sf"/>
</dbReference>
<name>A0A395M2G1_9BACT</name>
<comment type="caution">
    <text evidence="2">The sequence shown here is derived from an EMBL/GenBank/DDBJ whole genome shotgun (WGS) entry which is preliminary data.</text>
</comment>
<dbReference type="Gene3D" id="2.130.10.10">
    <property type="entry name" value="YVTN repeat-like/Quinoprotein amine dehydrogenase"/>
    <property type="match status" value="2"/>
</dbReference>
<dbReference type="CDD" id="cd15482">
    <property type="entry name" value="Sialidase_non-viral"/>
    <property type="match status" value="1"/>
</dbReference>
<protein>
    <recommendedName>
        <fullName evidence="4">FlgD Ig-like domain-containing protein</fullName>
    </recommendedName>
</protein>
<evidence type="ECO:0000256" key="1">
    <source>
        <dbReference type="SAM" id="SignalP"/>
    </source>
</evidence>
<dbReference type="Gene3D" id="2.60.40.4070">
    <property type="match status" value="1"/>
</dbReference>
<proteinExistence type="predicted"/>
<evidence type="ECO:0000313" key="3">
    <source>
        <dbReference type="Proteomes" id="UP000266389"/>
    </source>
</evidence>
<dbReference type="EMBL" id="PHFL01000014">
    <property type="protein sequence ID" value="RFM24936.1"/>
    <property type="molecule type" value="Genomic_DNA"/>
</dbReference>
<keyword evidence="1" id="KW-0732">Signal</keyword>
<evidence type="ECO:0008006" key="4">
    <source>
        <dbReference type="Google" id="ProtNLM"/>
    </source>
</evidence>
<evidence type="ECO:0000313" key="2">
    <source>
        <dbReference type="EMBL" id="RFM24936.1"/>
    </source>
</evidence>
<dbReference type="AlphaFoldDB" id="A0A395M2G1"/>
<feature type="chain" id="PRO_5017298905" description="FlgD Ig-like domain-containing protein" evidence="1">
    <location>
        <begin position="19"/>
        <end position="522"/>
    </location>
</feature>
<reference evidence="2 3" key="1">
    <citation type="journal article" date="2011" name="ISME J.">
        <title>Community ecology of hot spring cyanobacterial mats: predominant populations and their functional potential.</title>
        <authorList>
            <person name="Klatt C.G."/>
            <person name="Wood J.M."/>
            <person name="Rusch D.B."/>
            <person name="Bateson M.M."/>
            <person name="Hamamura N."/>
            <person name="Heidelberg J.F."/>
            <person name="Grossman A.R."/>
            <person name="Bhaya D."/>
            <person name="Cohan F.M."/>
            <person name="Kuhl M."/>
            <person name="Bryant D.A."/>
            <person name="Ward D.M."/>
        </authorList>
    </citation>
    <scope>NUCLEOTIDE SEQUENCE [LARGE SCALE GENOMIC DNA]</scope>
    <source>
        <strain evidence="2">OS</strain>
    </source>
</reference>
<dbReference type="InterPro" id="IPR015943">
    <property type="entry name" value="WD40/YVTN_repeat-like_dom_sf"/>
</dbReference>
<sequence>MQLLLFFAIWLVAMPRYAAVAQPVPEYGFAKYALQNQPASSLGTNVVNHIRYSESARRIWLAGRNGLVYTDDGGATFNTITAIRRFNENGIQALDVRGQRIWASSSRLTERDGRRFPTGDGLMFSSDGGRTWKELPQPLDQPSDSAERYGINVLRALPITVPQQNVIYDIALGTRDSSVWVATWSGGIRRTQNNGQSWQRMVLPPTGRQRIAPTDTLNFRLEPRRGAQGDLVFLGFSVLQASDGAVWVGTVDGICRTDEPEALYPSWVKYNRTFGGLSGNWVIAIREQAATARRARAIWAASWRAESNQENFGVSWTRDNGETWRTALLGERIYDFAFRGDTVYAVGTNGLFISPDGGETWLNQRSIRDALNPRKFIRAQAEFYALCFEPFGASGRLWLGSEDGTALSTDGGNSWKIFRADLATDEKTKTYAYPNPFAPRIDGVVRIRYQLSRPASVTIRIFDFAMNPVRTLIQSQLRPAGEDEDVWNGQSDTGVRVANGVYFYSIEIAGEAPLRGKILVLE</sequence>
<dbReference type="Proteomes" id="UP000266389">
    <property type="component" value="Unassembled WGS sequence"/>
</dbReference>
<accession>A0A395M2G1</accession>
<gene>
    <name evidence="2" type="ORF">D0433_03275</name>
</gene>
<dbReference type="SUPFAM" id="SSF50939">
    <property type="entry name" value="Sialidases"/>
    <property type="match status" value="1"/>
</dbReference>
<organism evidence="2 3">
    <name type="scientific">Candidatus Thermochlorobacter aerophilus</name>
    <dbReference type="NCBI Taxonomy" id="1868324"/>
    <lineage>
        <taxon>Bacteria</taxon>
        <taxon>Pseudomonadati</taxon>
        <taxon>Chlorobiota</taxon>
        <taxon>Chlorobiia</taxon>
        <taxon>Chlorobiales</taxon>
        <taxon>Candidatus Thermochlorobacteriaceae</taxon>
        <taxon>Candidatus Thermochlorobacter</taxon>
    </lineage>
</organism>
<feature type="signal peptide" evidence="1">
    <location>
        <begin position="1"/>
        <end position="18"/>
    </location>
</feature>